<dbReference type="HAMAP" id="MF_01077">
    <property type="entry name" value="RimP"/>
    <property type="match status" value="1"/>
</dbReference>
<dbReference type="STRING" id="426703.SAMN04488100_10118"/>
<proteinExistence type="inferred from homology"/>
<dbReference type="PANTHER" id="PTHR33867:SF1">
    <property type="entry name" value="RIBOSOME MATURATION FACTOR RIMP"/>
    <property type="match status" value="1"/>
</dbReference>
<dbReference type="InterPro" id="IPR028989">
    <property type="entry name" value="RimP_N"/>
</dbReference>
<dbReference type="FunFam" id="3.30.300.70:FF:000001">
    <property type="entry name" value="Ribosome maturation factor RimP"/>
    <property type="match status" value="1"/>
</dbReference>
<evidence type="ECO:0000313" key="6">
    <source>
        <dbReference type="EMBL" id="SEL39245.1"/>
    </source>
</evidence>
<evidence type="ECO:0000256" key="1">
    <source>
        <dbReference type="ARBA" id="ARBA00022490"/>
    </source>
</evidence>
<evidence type="ECO:0000313" key="7">
    <source>
        <dbReference type="Proteomes" id="UP000198548"/>
    </source>
</evidence>
<dbReference type="Gene3D" id="2.30.30.180">
    <property type="entry name" value="Ribosome maturation factor RimP, C-terminal domain"/>
    <property type="match status" value="1"/>
</dbReference>
<comment type="subcellular location">
    <subcellularLocation>
        <location evidence="3">Cytoplasm</location>
    </subcellularLocation>
</comment>
<dbReference type="InterPro" id="IPR028998">
    <property type="entry name" value="RimP_C"/>
</dbReference>
<dbReference type="Pfam" id="PF17384">
    <property type="entry name" value="DUF150_C"/>
    <property type="match status" value="1"/>
</dbReference>
<dbReference type="Gene3D" id="3.30.300.70">
    <property type="entry name" value="RimP-like superfamily, N-terminal"/>
    <property type="match status" value="1"/>
</dbReference>
<dbReference type="PANTHER" id="PTHR33867">
    <property type="entry name" value="RIBOSOME MATURATION FACTOR RIMP"/>
    <property type="match status" value="1"/>
</dbReference>
<dbReference type="InterPro" id="IPR035956">
    <property type="entry name" value="RimP_N_sf"/>
</dbReference>
<dbReference type="GO" id="GO:0005829">
    <property type="term" value="C:cytosol"/>
    <property type="evidence" value="ECO:0007669"/>
    <property type="project" value="TreeGrafter"/>
</dbReference>
<comment type="function">
    <text evidence="3">Required for maturation of 30S ribosomal subunits.</text>
</comment>
<dbReference type="RefSeq" id="WP_091485695.1">
    <property type="nucleotide sequence ID" value="NZ_BJUX01000001.1"/>
</dbReference>
<dbReference type="GO" id="GO:0006412">
    <property type="term" value="P:translation"/>
    <property type="evidence" value="ECO:0007669"/>
    <property type="project" value="TreeGrafter"/>
</dbReference>
<dbReference type="Pfam" id="PF02576">
    <property type="entry name" value="RimP_N"/>
    <property type="match status" value="1"/>
</dbReference>
<evidence type="ECO:0000259" key="5">
    <source>
        <dbReference type="Pfam" id="PF17384"/>
    </source>
</evidence>
<dbReference type="AlphaFoldDB" id="A0A1H7PVG2"/>
<dbReference type="InterPro" id="IPR036847">
    <property type="entry name" value="RimP_C_sf"/>
</dbReference>
<feature type="domain" description="Ribosome maturation factor RimP N-terminal" evidence="4">
    <location>
        <begin position="14"/>
        <end position="86"/>
    </location>
</feature>
<protein>
    <recommendedName>
        <fullName evidence="3">Ribosome maturation factor RimP</fullName>
    </recommendedName>
</protein>
<organism evidence="6 7">
    <name type="scientific">Alkalibacterium putridalgicola</name>
    <dbReference type="NCBI Taxonomy" id="426703"/>
    <lineage>
        <taxon>Bacteria</taxon>
        <taxon>Bacillati</taxon>
        <taxon>Bacillota</taxon>
        <taxon>Bacilli</taxon>
        <taxon>Lactobacillales</taxon>
        <taxon>Carnobacteriaceae</taxon>
        <taxon>Alkalibacterium</taxon>
    </lineage>
</organism>
<dbReference type="OrthoDB" id="9805006at2"/>
<feature type="domain" description="Ribosome maturation factor RimP C-terminal" evidence="5">
    <location>
        <begin position="89"/>
        <end position="158"/>
    </location>
</feature>
<dbReference type="InterPro" id="IPR003728">
    <property type="entry name" value="Ribosome_maturation_RimP"/>
</dbReference>
<sequence length="158" mass="18051">MSLNTVEKVKELSRPVAADLGYELVDVEYVKEGKNWFLRLYIDKANGVDLDDCALFSEKVGEMLDAIEPDPIPHAYYLEVSSPGAERPLRSDEDMKNAVGQYIHVKLHGEINGQNAYEGTLKEWHDSHIILTIKDKTRRKDLEIEKKHIAKARLAIEF</sequence>
<comment type="similarity">
    <text evidence="3">Belongs to the RimP family.</text>
</comment>
<evidence type="ECO:0000256" key="2">
    <source>
        <dbReference type="ARBA" id="ARBA00022517"/>
    </source>
</evidence>
<dbReference type="Proteomes" id="UP000198548">
    <property type="component" value="Unassembled WGS sequence"/>
</dbReference>
<evidence type="ECO:0000259" key="4">
    <source>
        <dbReference type="Pfam" id="PF02576"/>
    </source>
</evidence>
<dbReference type="GO" id="GO:0000028">
    <property type="term" value="P:ribosomal small subunit assembly"/>
    <property type="evidence" value="ECO:0007669"/>
    <property type="project" value="TreeGrafter"/>
</dbReference>
<dbReference type="EMBL" id="FOBL01000001">
    <property type="protein sequence ID" value="SEL39245.1"/>
    <property type="molecule type" value="Genomic_DNA"/>
</dbReference>
<keyword evidence="2 3" id="KW-0690">Ribosome biogenesis</keyword>
<accession>A0A1H7PVG2</accession>
<dbReference type="SUPFAM" id="SSF75420">
    <property type="entry name" value="YhbC-like, N-terminal domain"/>
    <property type="match status" value="1"/>
</dbReference>
<reference evidence="6 7" key="1">
    <citation type="submission" date="2016-10" db="EMBL/GenBank/DDBJ databases">
        <authorList>
            <person name="de Groot N.N."/>
        </authorList>
    </citation>
    <scope>NUCLEOTIDE SEQUENCE [LARGE SCALE GENOMIC DNA]</scope>
    <source>
        <strain evidence="6 7">DSM 19182</strain>
    </source>
</reference>
<evidence type="ECO:0000256" key="3">
    <source>
        <dbReference type="HAMAP-Rule" id="MF_01077"/>
    </source>
</evidence>
<dbReference type="SUPFAM" id="SSF74942">
    <property type="entry name" value="YhbC-like, C-terminal domain"/>
    <property type="match status" value="1"/>
</dbReference>
<dbReference type="CDD" id="cd01734">
    <property type="entry name" value="YlxS_C"/>
    <property type="match status" value="1"/>
</dbReference>
<gene>
    <name evidence="3" type="primary">rimP</name>
    <name evidence="6" type="ORF">SAMN04488100_10118</name>
</gene>
<name>A0A1H7PVG2_9LACT</name>
<keyword evidence="1 3" id="KW-0963">Cytoplasm</keyword>
<dbReference type="NCBIfam" id="NF000928">
    <property type="entry name" value="PRK00092.1-2"/>
    <property type="match status" value="1"/>
</dbReference>